<reference evidence="1" key="1">
    <citation type="submission" date="2023-03" db="EMBL/GenBank/DDBJ databases">
        <authorList>
            <person name="Steffen K."/>
            <person name="Cardenas P."/>
        </authorList>
    </citation>
    <scope>NUCLEOTIDE SEQUENCE</scope>
</reference>
<accession>A0AA35X205</accession>
<keyword evidence="2" id="KW-1185">Reference proteome</keyword>
<dbReference type="Proteomes" id="UP001174909">
    <property type="component" value="Unassembled WGS sequence"/>
</dbReference>
<organism evidence="1 2">
    <name type="scientific">Geodia barretti</name>
    <name type="common">Barrett's horny sponge</name>
    <dbReference type="NCBI Taxonomy" id="519541"/>
    <lineage>
        <taxon>Eukaryota</taxon>
        <taxon>Metazoa</taxon>
        <taxon>Porifera</taxon>
        <taxon>Demospongiae</taxon>
        <taxon>Heteroscleromorpha</taxon>
        <taxon>Tetractinellida</taxon>
        <taxon>Astrophorina</taxon>
        <taxon>Geodiidae</taxon>
        <taxon>Geodia</taxon>
    </lineage>
</organism>
<gene>
    <name evidence="1" type="ORF">GBAR_LOCUS19697</name>
</gene>
<comment type="caution">
    <text evidence="1">The sequence shown here is derived from an EMBL/GenBank/DDBJ whole genome shotgun (WGS) entry which is preliminary data.</text>
</comment>
<proteinExistence type="predicted"/>
<protein>
    <submittedName>
        <fullName evidence="1">Uncharacterized protein</fullName>
    </submittedName>
</protein>
<dbReference type="AlphaFoldDB" id="A0AA35X205"/>
<sequence length="53" mass="5916">MKPGRRLSSSSCTQKFERQPYTHTSVFCYIGPGECAGRFLRNPPMHGAETLSP</sequence>
<evidence type="ECO:0000313" key="1">
    <source>
        <dbReference type="EMBL" id="CAI8035080.1"/>
    </source>
</evidence>
<evidence type="ECO:0000313" key="2">
    <source>
        <dbReference type="Proteomes" id="UP001174909"/>
    </source>
</evidence>
<name>A0AA35X205_GEOBA</name>
<dbReference type="EMBL" id="CASHTH010002770">
    <property type="protein sequence ID" value="CAI8035080.1"/>
    <property type="molecule type" value="Genomic_DNA"/>
</dbReference>